<reference evidence="2 3" key="1">
    <citation type="submission" date="2012-12" db="EMBL/GenBank/DDBJ databases">
        <authorList>
            <person name="Sencilo A."/>
            <person name="Jacobs-Sera D."/>
            <person name="Russell D.A."/>
            <person name="Ko C."/>
            <person name="Atanasova N."/>
            <person name="Osterlund E."/>
            <person name="Oksanen H.M."/>
            <person name="Bamford D.H."/>
            <person name="Hatfull G.F."/>
            <person name="Roine E."/>
            <person name="Hendrix R.W."/>
        </authorList>
    </citation>
    <scope>NUCLEOTIDE SEQUENCE [LARGE SCALE GENOMIC DNA]</scope>
</reference>
<dbReference type="RefSeq" id="YP_008059255.1">
    <property type="nucleotide sequence ID" value="NC_021328.1"/>
</dbReference>
<dbReference type="GeneID" id="16194000"/>
<accession>R4TL26</accession>
<keyword evidence="1" id="KW-0812">Transmembrane</keyword>
<gene>
    <name evidence="2" type="primary">47</name>
    <name evidence="2" type="ORF">HGTV1_47</name>
</gene>
<sequence>MKRVELIANYALITLVVIASMQVGIALSVGVIPLAALLVGFVSAGLVTYAYLMTPKDLSMFSSK</sequence>
<protein>
    <submittedName>
        <fullName evidence="2">Uncharacterized protein</fullName>
    </submittedName>
</protein>
<keyword evidence="1" id="KW-0472">Membrane</keyword>
<proteinExistence type="predicted"/>
<feature type="transmembrane region" description="Helical" evidence="1">
    <location>
        <begin position="31"/>
        <end position="52"/>
    </location>
</feature>
<dbReference type="KEGG" id="vg:16194000"/>
<name>R4TL26_9CAUD</name>
<keyword evidence="1" id="KW-1133">Transmembrane helix</keyword>
<evidence type="ECO:0000313" key="3">
    <source>
        <dbReference type="Proteomes" id="UP000202786"/>
    </source>
</evidence>
<evidence type="ECO:0000313" key="2">
    <source>
        <dbReference type="EMBL" id="AGM11377.1"/>
    </source>
</evidence>
<evidence type="ECO:0000256" key="1">
    <source>
        <dbReference type="SAM" id="Phobius"/>
    </source>
</evidence>
<dbReference type="Proteomes" id="UP000202786">
    <property type="component" value="Segment"/>
</dbReference>
<dbReference type="EMBL" id="KC292026">
    <property type="protein sequence ID" value="AGM11377.1"/>
    <property type="molecule type" value="Genomic_DNA"/>
</dbReference>
<feature type="transmembrane region" description="Helical" evidence="1">
    <location>
        <begin position="7"/>
        <end position="25"/>
    </location>
</feature>
<organism evidence="2 3">
    <name type="scientific">Halogranum tailed virus 1</name>
    <dbReference type="NCBI Taxonomy" id="1273749"/>
    <lineage>
        <taxon>Viruses</taxon>
        <taxon>Duplodnaviria</taxon>
        <taxon>Heunggongvirae</taxon>
        <taxon>Uroviricota</taxon>
        <taxon>Caudoviricetes</taxon>
        <taxon>Thumleimavirales</taxon>
        <taxon>Halomagnusviridae</taxon>
        <taxon>Hagravirus</taxon>
        <taxon>Hagravirus capitaneum</taxon>
        <taxon>Hagravirus HGTV1</taxon>
    </lineage>
</organism>
<keyword evidence="3" id="KW-1185">Reference proteome</keyword>